<dbReference type="InterPro" id="IPR029063">
    <property type="entry name" value="SAM-dependent_MTases_sf"/>
</dbReference>
<dbReference type="EMBL" id="BRLH01000001">
    <property type="protein sequence ID" value="GKX53904.1"/>
    <property type="molecule type" value="Genomic_DNA"/>
</dbReference>
<comment type="caution">
    <text evidence="8">The sequence shown here is derived from an EMBL/GenBank/DDBJ whole genome shotgun (WGS) entry which is preliminary data.</text>
</comment>
<reference evidence="8" key="1">
    <citation type="submission" date="2022-06" db="EMBL/GenBank/DDBJ databases">
        <title>Draft genome sequences of Leminorella grimontii str. JCM5902.</title>
        <authorList>
            <person name="Wakabayashi Y."/>
            <person name="Kojima K."/>
        </authorList>
    </citation>
    <scope>NUCLEOTIDE SEQUENCE</scope>
    <source>
        <strain evidence="8">JCM 5902</strain>
    </source>
</reference>
<evidence type="ECO:0000313" key="9">
    <source>
        <dbReference type="Proteomes" id="UP001058124"/>
    </source>
</evidence>
<name>A0AAV5MWW9_9GAMM</name>
<evidence type="ECO:0000256" key="6">
    <source>
        <dbReference type="ARBA" id="ARBA00022747"/>
    </source>
</evidence>
<comment type="similarity">
    <text evidence="1">Belongs to the N(4)/N(6)-methyltransferase family. N(4) subfamily.</text>
</comment>
<keyword evidence="4" id="KW-0808">Transferase</keyword>
<keyword evidence="3" id="KW-0489">Methyltransferase</keyword>
<dbReference type="GO" id="GO:0015667">
    <property type="term" value="F:site-specific DNA-methyltransferase (cytosine-N4-specific) activity"/>
    <property type="evidence" value="ECO:0007669"/>
    <property type="project" value="UniProtKB-EC"/>
</dbReference>
<evidence type="ECO:0000256" key="2">
    <source>
        <dbReference type="ARBA" id="ARBA00012185"/>
    </source>
</evidence>
<evidence type="ECO:0000256" key="3">
    <source>
        <dbReference type="ARBA" id="ARBA00022603"/>
    </source>
</evidence>
<dbReference type="Proteomes" id="UP001058124">
    <property type="component" value="Unassembled WGS sequence"/>
</dbReference>
<evidence type="ECO:0000256" key="7">
    <source>
        <dbReference type="ARBA" id="ARBA00049120"/>
    </source>
</evidence>
<evidence type="ECO:0000256" key="1">
    <source>
        <dbReference type="ARBA" id="ARBA00010203"/>
    </source>
</evidence>
<proteinExistence type="inferred from homology"/>
<evidence type="ECO:0000256" key="5">
    <source>
        <dbReference type="ARBA" id="ARBA00022691"/>
    </source>
</evidence>
<dbReference type="RefSeq" id="WP_027275880.1">
    <property type="nucleotide sequence ID" value="NZ_BRLH01000001.1"/>
</dbReference>
<dbReference type="AlphaFoldDB" id="A0AAV5MWW9"/>
<organism evidence="8 9">
    <name type="scientific">Leminorella grimontii</name>
    <dbReference type="NCBI Taxonomy" id="82981"/>
    <lineage>
        <taxon>Bacteria</taxon>
        <taxon>Pseudomonadati</taxon>
        <taxon>Pseudomonadota</taxon>
        <taxon>Gammaproteobacteria</taxon>
        <taxon>Enterobacterales</taxon>
        <taxon>Budviciaceae</taxon>
        <taxon>Leminorella</taxon>
    </lineage>
</organism>
<protein>
    <recommendedName>
        <fullName evidence="2">site-specific DNA-methyltransferase (cytosine-N(4)-specific)</fullName>
        <ecNumber evidence="2">2.1.1.113</ecNumber>
    </recommendedName>
</protein>
<keyword evidence="5" id="KW-0949">S-adenosyl-L-methionine</keyword>
<dbReference type="PROSITE" id="PS00093">
    <property type="entry name" value="N4_MTASE"/>
    <property type="match status" value="1"/>
</dbReference>
<evidence type="ECO:0000256" key="4">
    <source>
        <dbReference type="ARBA" id="ARBA00022679"/>
    </source>
</evidence>
<sequence length="475" mass="55106">MSSIGLQEKSPQHILAEESIRVLEEKYKEILEINPALDRSLVSFQANKSEPIFRWFHYREGFSKQLIEYIIDTLNIPQGGQLLDPFAGTGVAPFVASNINNMRGIAIELMPVGVFFMQCRNAFSSLPSKEVIKFAKETISNRDIWKNIKPSWKFNHLKITEGAFSESCEYELCQFKTWISSLQDENYKVFLNFVAFTILEKFSFTRKDGQYLRWDHRSPRFEKSDKKKKFDKGEILNFYSALKEKLIFIIDDLEKNSNDDAQPKNNKIDIIEGTVLKEINNIDNESIDVIITSPPYCNRYDYTRTYALELAYLGVTEEKIRSLRQTLLTCTVENKPKEFEWIERKTIENIDIIFSKQKCLQDVINFLKSEAELGKLNNKGIQTMVKGYFYDSAVHLSQAASKMKSGSYYIMINDNVKYNGLDIPVDLLLSEIAFEFGLKTEKIWVLPKGKGNSSQQMKKHGRSELRKCIYIWKKA</sequence>
<dbReference type="GO" id="GO:0009307">
    <property type="term" value="P:DNA restriction-modification system"/>
    <property type="evidence" value="ECO:0007669"/>
    <property type="project" value="UniProtKB-KW"/>
</dbReference>
<dbReference type="GO" id="GO:0032259">
    <property type="term" value="P:methylation"/>
    <property type="evidence" value="ECO:0007669"/>
    <property type="project" value="UniProtKB-KW"/>
</dbReference>
<dbReference type="EC" id="2.1.1.113" evidence="2"/>
<keyword evidence="6" id="KW-0680">Restriction system</keyword>
<dbReference type="InterPro" id="IPR017985">
    <property type="entry name" value="MeTrfase_CN4_CS"/>
</dbReference>
<gene>
    <name evidence="8" type="ORF">SOASR030_00160</name>
</gene>
<keyword evidence="9" id="KW-1185">Reference proteome</keyword>
<dbReference type="GO" id="GO:0003677">
    <property type="term" value="F:DNA binding"/>
    <property type="evidence" value="ECO:0007669"/>
    <property type="project" value="InterPro"/>
</dbReference>
<dbReference type="SUPFAM" id="SSF53335">
    <property type="entry name" value="S-adenosyl-L-methionine-dependent methyltransferases"/>
    <property type="match status" value="2"/>
</dbReference>
<comment type="catalytic activity">
    <reaction evidence="7">
        <text>a 2'-deoxycytidine in DNA + S-adenosyl-L-methionine = an N(4)-methyl-2'-deoxycytidine in DNA + S-adenosyl-L-homocysteine + H(+)</text>
        <dbReference type="Rhea" id="RHEA:16857"/>
        <dbReference type="Rhea" id="RHEA-COMP:11369"/>
        <dbReference type="Rhea" id="RHEA-COMP:13674"/>
        <dbReference type="ChEBI" id="CHEBI:15378"/>
        <dbReference type="ChEBI" id="CHEBI:57856"/>
        <dbReference type="ChEBI" id="CHEBI:59789"/>
        <dbReference type="ChEBI" id="CHEBI:85452"/>
        <dbReference type="ChEBI" id="CHEBI:137933"/>
        <dbReference type="EC" id="2.1.1.113"/>
    </reaction>
</comment>
<dbReference type="Gene3D" id="3.40.50.150">
    <property type="entry name" value="Vaccinia Virus protein VP39"/>
    <property type="match status" value="2"/>
</dbReference>
<accession>A0AAV5MWW9</accession>
<evidence type="ECO:0000313" key="8">
    <source>
        <dbReference type="EMBL" id="GKX53904.1"/>
    </source>
</evidence>